<protein>
    <submittedName>
        <fullName evidence="1">Uncharacterized protein</fullName>
    </submittedName>
</protein>
<reference evidence="1" key="1">
    <citation type="submission" date="2020-04" db="EMBL/GenBank/DDBJ databases">
        <title>Hybrid Assembly of Korean Phytophthora infestans isolates.</title>
        <authorList>
            <person name="Prokchorchik M."/>
            <person name="Lee Y."/>
            <person name="Seo J."/>
            <person name="Cho J.-H."/>
            <person name="Park Y.-E."/>
            <person name="Jang D.-C."/>
            <person name="Im J.-S."/>
            <person name="Choi J.-G."/>
            <person name="Park H.-J."/>
            <person name="Lee G.-B."/>
            <person name="Lee Y.-G."/>
            <person name="Hong S.-Y."/>
            <person name="Cho K."/>
            <person name="Sohn K.H."/>
        </authorList>
    </citation>
    <scope>NUCLEOTIDE SEQUENCE</scope>
    <source>
        <strain evidence="1">KR_1_A1</strain>
    </source>
</reference>
<dbReference type="EMBL" id="WSZM01000768">
    <property type="protein sequence ID" value="KAF4029768.1"/>
    <property type="molecule type" value="Genomic_DNA"/>
</dbReference>
<evidence type="ECO:0000313" key="2">
    <source>
        <dbReference type="Proteomes" id="UP000602510"/>
    </source>
</evidence>
<keyword evidence="2" id="KW-1185">Reference proteome</keyword>
<sequence>MALQFQDKLREAGDERGMSFKSKKLVLIQQNDNHDMERGALMELCSHELLDMAEQGPLLLIWVILPKETSVHYGNVKGKSDTSTERRPEPWSITRMVRDDEMSSDLEIGMRAVAVAFKMISDDYKPLVTFIVFQDKLREAGDERGMSFKSKKLVLIQQNDNHDMERGALMELCSHELLDMAEQGPLLLIWVILPKETSVHYGNVKGKSDTVL</sequence>
<evidence type="ECO:0000313" key="1">
    <source>
        <dbReference type="EMBL" id="KAF4029768.1"/>
    </source>
</evidence>
<comment type="caution">
    <text evidence="1">The sequence shown here is derived from an EMBL/GenBank/DDBJ whole genome shotgun (WGS) entry which is preliminary data.</text>
</comment>
<dbReference type="Proteomes" id="UP000602510">
    <property type="component" value="Unassembled WGS sequence"/>
</dbReference>
<gene>
    <name evidence="1" type="ORF">GN244_ATG18488</name>
</gene>
<proteinExistence type="predicted"/>
<dbReference type="AlphaFoldDB" id="A0A833S8N3"/>
<accession>A0A833S8N3</accession>
<name>A0A833S8N3_PHYIN</name>
<organism evidence="1 2">
    <name type="scientific">Phytophthora infestans</name>
    <name type="common">Potato late blight agent</name>
    <name type="synonym">Botrytis infestans</name>
    <dbReference type="NCBI Taxonomy" id="4787"/>
    <lineage>
        <taxon>Eukaryota</taxon>
        <taxon>Sar</taxon>
        <taxon>Stramenopiles</taxon>
        <taxon>Oomycota</taxon>
        <taxon>Peronosporomycetes</taxon>
        <taxon>Peronosporales</taxon>
        <taxon>Peronosporaceae</taxon>
        <taxon>Phytophthora</taxon>
    </lineage>
</organism>